<comment type="cofactor">
    <cofactor evidence="1">
        <name>pyridoxal 5'-phosphate</name>
        <dbReference type="ChEBI" id="CHEBI:597326"/>
    </cofactor>
</comment>
<dbReference type="Gene3D" id="2.40.37.10">
    <property type="entry name" value="Lyase, Ornithine Decarboxylase, Chain A, domain 1"/>
    <property type="match status" value="1"/>
</dbReference>
<accession>A0ABP8DHF1</accession>
<organism evidence="6 7">
    <name type="scientific">Dactylosporangium darangshiense</name>
    <dbReference type="NCBI Taxonomy" id="579108"/>
    <lineage>
        <taxon>Bacteria</taxon>
        <taxon>Bacillati</taxon>
        <taxon>Actinomycetota</taxon>
        <taxon>Actinomycetes</taxon>
        <taxon>Micromonosporales</taxon>
        <taxon>Micromonosporaceae</taxon>
        <taxon>Dactylosporangium</taxon>
    </lineage>
</organism>
<evidence type="ECO:0000313" key="6">
    <source>
        <dbReference type="EMBL" id="GAA4255677.1"/>
    </source>
</evidence>
<dbReference type="Pfam" id="PF00278">
    <property type="entry name" value="Orn_DAP_Arg_deC"/>
    <property type="match status" value="1"/>
</dbReference>
<dbReference type="Proteomes" id="UP001500620">
    <property type="component" value="Unassembled WGS sequence"/>
</dbReference>
<dbReference type="SUPFAM" id="SSF50621">
    <property type="entry name" value="Alanine racemase C-terminal domain-like"/>
    <property type="match status" value="1"/>
</dbReference>
<dbReference type="InterPro" id="IPR029066">
    <property type="entry name" value="PLP-binding_barrel"/>
</dbReference>
<dbReference type="InterPro" id="IPR000183">
    <property type="entry name" value="Orn/DAP/Arg_de-COase"/>
</dbReference>
<dbReference type="Pfam" id="PF02784">
    <property type="entry name" value="Orn_Arg_deC_N"/>
    <property type="match status" value="1"/>
</dbReference>
<dbReference type="InterPro" id="IPR022643">
    <property type="entry name" value="De-COase2_C"/>
</dbReference>
<dbReference type="PANTHER" id="PTHR43727">
    <property type="entry name" value="DIAMINOPIMELATE DECARBOXYLASE"/>
    <property type="match status" value="1"/>
</dbReference>
<evidence type="ECO:0000256" key="1">
    <source>
        <dbReference type="ARBA" id="ARBA00001933"/>
    </source>
</evidence>
<protein>
    <submittedName>
        <fullName evidence="6">Staphyloferrin B biosynthesis decarboxylase SbnH</fullName>
    </submittedName>
</protein>
<dbReference type="Gene3D" id="3.20.20.10">
    <property type="entry name" value="Alanine racemase"/>
    <property type="match status" value="1"/>
</dbReference>
<dbReference type="PRINTS" id="PR01179">
    <property type="entry name" value="ODADCRBXLASE"/>
</dbReference>
<dbReference type="EMBL" id="BAABAT010000021">
    <property type="protein sequence ID" value="GAA4255677.1"/>
    <property type="molecule type" value="Genomic_DNA"/>
</dbReference>
<evidence type="ECO:0000259" key="4">
    <source>
        <dbReference type="Pfam" id="PF00278"/>
    </source>
</evidence>
<name>A0ABP8DHF1_9ACTN</name>
<feature type="domain" description="Orn/DAP/Arg decarboxylase 2 N-terminal" evidence="5">
    <location>
        <begin position="18"/>
        <end position="265"/>
    </location>
</feature>
<reference evidence="7" key="1">
    <citation type="journal article" date="2019" name="Int. J. Syst. Evol. Microbiol.">
        <title>The Global Catalogue of Microorganisms (GCM) 10K type strain sequencing project: providing services to taxonomists for standard genome sequencing and annotation.</title>
        <authorList>
            <consortium name="The Broad Institute Genomics Platform"/>
            <consortium name="The Broad Institute Genome Sequencing Center for Infectious Disease"/>
            <person name="Wu L."/>
            <person name="Ma J."/>
        </authorList>
    </citation>
    <scope>NUCLEOTIDE SEQUENCE [LARGE SCALE GENOMIC DNA]</scope>
    <source>
        <strain evidence="7">JCM 17441</strain>
    </source>
</reference>
<evidence type="ECO:0000259" key="5">
    <source>
        <dbReference type="Pfam" id="PF02784"/>
    </source>
</evidence>
<dbReference type="SUPFAM" id="SSF51419">
    <property type="entry name" value="PLP-binding barrel"/>
    <property type="match status" value="1"/>
</dbReference>
<keyword evidence="2" id="KW-0663">Pyridoxal phosphate</keyword>
<dbReference type="PANTHER" id="PTHR43727:SF2">
    <property type="entry name" value="GROUP IV DECARBOXYLASE"/>
    <property type="match status" value="1"/>
</dbReference>
<gene>
    <name evidence="6" type="primary">sbnH</name>
    <name evidence="6" type="ORF">GCM10022255_065450</name>
</gene>
<comment type="caution">
    <text evidence="6">The sequence shown here is derived from an EMBL/GenBank/DDBJ whole genome shotgun (WGS) entry which is preliminary data.</text>
</comment>
<evidence type="ECO:0000256" key="2">
    <source>
        <dbReference type="ARBA" id="ARBA00022898"/>
    </source>
</evidence>
<keyword evidence="7" id="KW-1185">Reference proteome</keyword>
<feature type="domain" description="Orn/DAP/Arg decarboxylase 2 C-terminal" evidence="4">
    <location>
        <begin position="13"/>
        <end position="363"/>
    </location>
</feature>
<evidence type="ECO:0000313" key="7">
    <source>
        <dbReference type="Proteomes" id="UP001500620"/>
    </source>
</evidence>
<dbReference type="InterPro" id="IPR009006">
    <property type="entry name" value="Ala_racemase/Decarboxylase_C"/>
</dbReference>
<comment type="similarity">
    <text evidence="3">Belongs to the Orn/Lys/Arg decarboxylase class-II family.</text>
</comment>
<dbReference type="InterPro" id="IPR022644">
    <property type="entry name" value="De-COase2_N"/>
</dbReference>
<proteinExistence type="inferred from homology"/>
<sequence length="391" mass="41669">MIRAALQGPRPAYIYDLAVVRERVAALRAALPEGTRIAYAMKANGHPAVVRAALDAADGLEVASTGELQAATDELRAATDELQAAAGGLGTATGKLVLFSGPAKSDEGLRAAVAGGAVINVESLHELRRLPAGARICLRVNREHAALPGTHRMTGAATQFGLAEDDLERAVHTARRGGHEVLGFHLHAVSNNLDAAAHGAYIDDCIAWAQRQQGPLGVADPWVNVGGGFGVDVTGAAGFDLAALKIERKITPGRLIVEPGRFVAAEAGWYATEVVDVKRSHGTWFAVVRGGTHHFRLPASWGYSHPFTVLPVDDWPYGFERPEVRDARVTVAGEQCNPRDVLSRDEPVQRLRAGDVLLYARTGAYGWEVAHHDFLKLEHPAFTVLDPGATG</sequence>
<evidence type="ECO:0000256" key="3">
    <source>
        <dbReference type="RuleBase" id="RU003737"/>
    </source>
</evidence>